<sequence>MYINSVRVAVKAHTFEGIKDFGFLFEFREGLNVLTGDNSSGKSTVLSCIYYCLGLEQLIGSKGVNALSPALHQALMANGYTCN</sequence>
<dbReference type="Gene3D" id="3.40.50.300">
    <property type="entry name" value="P-loop containing nucleotide triphosphate hydrolases"/>
    <property type="match status" value="1"/>
</dbReference>
<name>A0A0F9AB58_9ZZZZ</name>
<evidence type="ECO:0000259" key="1">
    <source>
        <dbReference type="Pfam" id="PF13476"/>
    </source>
</evidence>
<comment type="caution">
    <text evidence="2">The sequence shown here is derived from an EMBL/GenBank/DDBJ whole genome shotgun (WGS) entry which is preliminary data.</text>
</comment>
<accession>A0A0F9AB58</accession>
<reference evidence="2" key="1">
    <citation type="journal article" date="2015" name="Nature">
        <title>Complex archaea that bridge the gap between prokaryotes and eukaryotes.</title>
        <authorList>
            <person name="Spang A."/>
            <person name="Saw J.H."/>
            <person name="Jorgensen S.L."/>
            <person name="Zaremba-Niedzwiedzka K."/>
            <person name="Martijn J."/>
            <person name="Lind A.E."/>
            <person name="van Eijk R."/>
            <person name="Schleper C."/>
            <person name="Guy L."/>
            <person name="Ettema T.J."/>
        </authorList>
    </citation>
    <scope>NUCLEOTIDE SEQUENCE</scope>
</reference>
<dbReference type="GO" id="GO:0006302">
    <property type="term" value="P:double-strand break repair"/>
    <property type="evidence" value="ECO:0007669"/>
    <property type="project" value="InterPro"/>
</dbReference>
<feature type="non-terminal residue" evidence="2">
    <location>
        <position position="83"/>
    </location>
</feature>
<dbReference type="InterPro" id="IPR027417">
    <property type="entry name" value="P-loop_NTPase"/>
</dbReference>
<feature type="domain" description="Rad50/SbcC-type AAA" evidence="1">
    <location>
        <begin position="25"/>
        <end position="54"/>
    </location>
</feature>
<evidence type="ECO:0000313" key="2">
    <source>
        <dbReference type="EMBL" id="KKK75739.1"/>
    </source>
</evidence>
<dbReference type="EMBL" id="LAZR01055723">
    <property type="protein sequence ID" value="KKK75739.1"/>
    <property type="molecule type" value="Genomic_DNA"/>
</dbReference>
<dbReference type="Pfam" id="PF13476">
    <property type="entry name" value="AAA_23"/>
    <property type="match status" value="1"/>
</dbReference>
<dbReference type="InterPro" id="IPR038729">
    <property type="entry name" value="Rad50/SbcC_AAA"/>
</dbReference>
<gene>
    <name evidence="2" type="ORF">LCGC14_2870680</name>
</gene>
<dbReference type="GO" id="GO:0016887">
    <property type="term" value="F:ATP hydrolysis activity"/>
    <property type="evidence" value="ECO:0007669"/>
    <property type="project" value="InterPro"/>
</dbReference>
<protein>
    <recommendedName>
        <fullName evidence="1">Rad50/SbcC-type AAA domain-containing protein</fullName>
    </recommendedName>
</protein>
<dbReference type="AlphaFoldDB" id="A0A0F9AB58"/>
<proteinExistence type="predicted"/>
<dbReference type="SUPFAM" id="SSF52540">
    <property type="entry name" value="P-loop containing nucleoside triphosphate hydrolases"/>
    <property type="match status" value="1"/>
</dbReference>
<organism evidence="2">
    <name type="scientific">marine sediment metagenome</name>
    <dbReference type="NCBI Taxonomy" id="412755"/>
    <lineage>
        <taxon>unclassified sequences</taxon>
        <taxon>metagenomes</taxon>
        <taxon>ecological metagenomes</taxon>
    </lineage>
</organism>